<dbReference type="Gene3D" id="1.25.40.60">
    <property type="match status" value="1"/>
</dbReference>
<dbReference type="InterPro" id="IPR036045">
    <property type="entry name" value="Sec1-like_sf"/>
</dbReference>
<proteinExistence type="inferred from homology"/>
<dbReference type="EMBL" id="JAGGNH010000006">
    <property type="protein sequence ID" value="KAJ0968740.1"/>
    <property type="molecule type" value="Genomic_DNA"/>
</dbReference>
<sequence>MSDSDSSHSSGDHKTFRQITRDRLLYEMLRSTRVRDSRSTWKVLVMDKLTVKIMSYSCKMADITEEGVSLVEDLYKRRQPMPSMDGIYFIQPSKENVAMFLSDMSGKRPLYRKAYVFFSSPVSKDLVAHIKRDSVVLPRIGALSEMNLEYFAMDSQGFITDHERALEILFGENAENSHKSNYCIHTMAVRIATVFASLKEFPYVHYRAAKSSLDPTTLTTVRDLAPTKLAAAVWNCLAKYKATIPGFPQKETCKLLIVDRSIDQIAPVIHEWTYDAMCHDLLNLDGNKYAYEVPGNNGSAPEKKEVLLEDHDPVWLELRHAHIAEASEKLHEKMTNFISKNKAAQIHHHSRDGSELSTRDLQKMVRALPQYSEQIDKLSLHVEIAGKINRVIREFGLREIGQLEQDLVFGDAGTKDLINFLKIKQDISSENKLRLLMVYAAIYPEKFAGDKGAKMMQLARLSPDEMDAVNNMKYLGTSDTKKTSGGVFSLKFDVYKKRHAARKARNDEEETWQLSRFYPLIEELVEKLSKDELPKNEYACMNDPVPTIHGYSQNLSFRTPQAQPVHSMRSRRTATWARPRSFDDGYSSDPVLRHSSSDFKKTGQRIFVFIIGGATRSELRAVHKLSSKLKREIILGSTSIDDPSQFITKLKMLNVDELSLDDLQI</sequence>
<name>A0A9D5CAB7_9LILI</name>
<dbReference type="PANTHER" id="PTHR11679">
    <property type="entry name" value="VESICLE PROTEIN SORTING-ASSOCIATED"/>
    <property type="match status" value="1"/>
</dbReference>
<comment type="similarity">
    <text evidence="1">Belongs to the STXBP/unc-18/SEC1 family.</text>
</comment>
<accession>A0A9D5CAB7</accession>
<dbReference type="InterPro" id="IPR027482">
    <property type="entry name" value="Sec1-like_dom2"/>
</dbReference>
<evidence type="ECO:0000313" key="3">
    <source>
        <dbReference type="Proteomes" id="UP001085076"/>
    </source>
</evidence>
<dbReference type="OrthoDB" id="2228at2759"/>
<reference evidence="2" key="1">
    <citation type="submission" date="2021-03" db="EMBL/GenBank/DDBJ databases">
        <authorList>
            <person name="Li Z."/>
            <person name="Yang C."/>
        </authorList>
    </citation>
    <scope>NUCLEOTIDE SEQUENCE</scope>
    <source>
        <strain evidence="2">Dzin_1.0</strain>
        <tissue evidence="2">Leaf</tissue>
    </source>
</reference>
<dbReference type="Gene3D" id="3.90.830.10">
    <property type="entry name" value="Syntaxin Binding Protein 1, Chain A, domain 2"/>
    <property type="match status" value="1"/>
</dbReference>
<comment type="caution">
    <text evidence="2">The sequence shown here is derived from an EMBL/GenBank/DDBJ whole genome shotgun (WGS) entry which is preliminary data.</text>
</comment>
<dbReference type="GO" id="GO:0016192">
    <property type="term" value="P:vesicle-mediated transport"/>
    <property type="evidence" value="ECO:0007669"/>
    <property type="project" value="InterPro"/>
</dbReference>
<dbReference type="SUPFAM" id="SSF56815">
    <property type="entry name" value="Sec1/munc18-like (SM) proteins"/>
    <property type="match status" value="1"/>
</dbReference>
<gene>
    <name evidence="2" type="ORF">J5N97_021617</name>
</gene>
<dbReference type="Pfam" id="PF00995">
    <property type="entry name" value="Sec1"/>
    <property type="match status" value="1"/>
</dbReference>
<dbReference type="AlphaFoldDB" id="A0A9D5CAB7"/>
<dbReference type="InterPro" id="IPR043154">
    <property type="entry name" value="Sec-1-like_dom1"/>
</dbReference>
<dbReference type="InterPro" id="IPR001619">
    <property type="entry name" value="Sec1-like"/>
</dbReference>
<evidence type="ECO:0000256" key="1">
    <source>
        <dbReference type="ARBA" id="ARBA00009884"/>
    </source>
</evidence>
<reference evidence="2" key="2">
    <citation type="journal article" date="2022" name="Hortic Res">
        <title>The genome of Dioscorea zingiberensis sheds light on the biosynthesis, origin and evolution of the medicinally important diosgenin saponins.</title>
        <authorList>
            <person name="Li Y."/>
            <person name="Tan C."/>
            <person name="Li Z."/>
            <person name="Guo J."/>
            <person name="Li S."/>
            <person name="Chen X."/>
            <person name="Wang C."/>
            <person name="Dai X."/>
            <person name="Yang H."/>
            <person name="Song W."/>
            <person name="Hou L."/>
            <person name="Xu J."/>
            <person name="Tong Z."/>
            <person name="Xu A."/>
            <person name="Yuan X."/>
            <person name="Wang W."/>
            <person name="Yang Q."/>
            <person name="Chen L."/>
            <person name="Sun Z."/>
            <person name="Wang K."/>
            <person name="Pan B."/>
            <person name="Chen J."/>
            <person name="Bao Y."/>
            <person name="Liu F."/>
            <person name="Qi X."/>
            <person name="Gang D.R."/>
            <person name="Wen J."/>
            <person name="Li J."/>
        </authorList>
    </citation>
    <scope>NUCLEOTIDE SEQUENCE</scope>
    <source>
        <strain evidence="2">Dzin_1.0</strain>
    </source>
</reference>
<organism evidence="2 3">
    <name type="scientific">Dioscorea zingiberensis</name>
    <dbReference type="NCBI Taxonomy" id="325984"/>
    <lineage>
        <taxon>Eukaryota</taxon>
        <taxon>Viridiplantae</taxon>
        <taxon>Streptophyta</taxon>
        <taxon>Embryophyta</taxon>
        <taxon>Tracheophyta</taxon>
        <taxon>Spermatophyta</taxon>
        <taxon>Magnoliopsida</taxon>
        <taxon>Liliopsida</taxon>
        <taxon>Dioscoreales</taxon>
        <taxon>Dioscoreaceae</taxon>
        <taxon>Dioscorea</taxon>
    </lineage>
</organism>
<dbReference type="Gene3D" id="3.40.50.2060">
    <property type="match status" value="1"/>
</dbReference>
<dbReference type="InterPro" id="IPR043127">
    <property type="entry name" value="Sec-1-like_dom3a"/>
</dbReference>
<evidence type="ECO:0000313" key="2">
    <source>
        <dbReference type="EMBL" id="KAJ0968740.1"/>
    </source>
</evidence>
<keyword evidence="3" id="KW-1185">Reference proteome</keyword>
<evidence type="ECO:0008006" key="4">
    <source>
        <dbReference type="Google" id="ProtNLM"/>
    </source>
</evidence>
<protein>
    <recommendedName>
        <fullName evidence="4">SNARE-interacting protein KEULE</fullName>
    </recommendedName>
</protein>
<dbReference type="PIRSF" id="PIRSF005715">
    <property type="entry name" value="VPS45_Sec1"/>
    <property type="match status" value="1"/>
</dbReference>
<dbReference type="Gene3D" id="3.40.50.1910">
    <property type="match status" value="2"/>
</dbReference>
<dbReference type="Proteomes" id="UP001085076">
    <property type="component" value="Miscellaneous, Linkage group lg06"/>
</dbReference>